<reference evidence="1 2" key="1">
    <citation type="submission" date="2017-12" db="EMBL/GenBank/DDBJ databases">
        <title>Genomes of bacteria within cyanobacterial aggregates.</title>
        <authorList>
            <person name="Cai H."/>
        </authorList>
    </citation>
    <scope>NUCLEOTIDE SEQUENCE [LARGE SCALE GENOMIC DNA]</scope>
    <source>
        <strain evidence="1 2">TH16</strain>
        <plasmid evidence="1 2">unnamed1</plasmid>
    </source>
</reference>
<geneLocation type="plasmid" evidence="1 2">
    <name>unnamed1</name>
</geneLocation>
<accession>A0A2K9NKH0</accession>
<evidence type="ECO:0000313" key="1">
    <source>
        <dbReference type="EMBL" id="AUN33562.1"/>
    </source>
</evidence>
<proteinExistence type="predicted"/>
<gene>
    <name evidence="1" type="ORF">C0V82_24795</name>
</gene>
<protein>
    <submittedName>
        <fullName evidence="1">Uncharacterized protein</fullName>
    </submittedName>
</protein>
<dbReference type="KEGG" id="ncb:C0V82_24795"/>
<dbReference type="EMBL" id="CP025613">
    <property type="protein sequence ID" value="AUN33562.1"/>
    <property type="molecule type" value="Genomic_DNA"/>
</dbReference>
<dbReference type="OrthoDB" id="7360256at2"/>
<organism evidence="1 2">
    <name type="scientific">Niveispirillum cyanobacteriorum</name>
    <dbReference type="NCBI Taxonomy" id="1612173"/>
    <lineage>
        <taxon>Bacteria</taxon>
        <taxon>Pseudomonadati</taxon>
        <taxon>Pseudomonadota</taxon>
        <taxon>Alphaproteobacteria</taxon>
        <taxon>Rhodospirillales</taxon>
        <taxon>Azospirillaceae</taxon>
        <taxon>Niveispirillum</taxon>
    </lineage>
</organism>
<keyword evidence="1" id="KW-0614">Plasmid</keyword>
<dbReference type="RefSeq" id="WP_102115072.1">
    <property type="nucleotide sequence ID" value="NZ_BMGN01000001.1"/>
</dbReference>
<dbReference type="Proteomes" id="UP000234752">
    <property type="component" value="Plasmid unnamed1"/>
</dbReference>
<sequence>MKNLFSALILSTLALALTGPALADVSGLNAACGGLPTAPSVTQGDSADETAMRAYGAGMRDYTARLMTYLTCLDNHPASSADLASASYRREVISHRQQVVDQLEKSVSRFNTELKTFKSRQAQVAAVP</sequence>
<keyword evidence="2" id="KW-1185">Reference proteome</keyword>
<name>A0A2K9NKH0_9PROT</name>
<evidence type="ECO:0000313" key="2">
    <source>
        <dbReference type="Proteomes" id="UP000234752"/>
    </source>
</evidence>
<dbReference type="AlphaFoldDB" id="A0A2K9NKH0"/>